<reference evidence="6" key="1">
    <citation type="submission" date="2011-06" db="EMBL/GenBank/DDBJ databases">
        <title>The Genome Sequence of Fusarium oxysporum Fo47.</title>
        <authorList>
            <consortium name="The Broad Institute Genome Sequencing Platform"/>
            <person name="Ma L.-J."/>
            <person name="Gale L.R."/>
            <person name="Schwartz D.C."/>
            <person name="Zhou S."/>
            <person name="Corby-Kistler H."/>
            <person name="Young S.K."/>
            <person name="Zeng Q."/>
            <person name="Gargeya S."/>
            <person name="Fitzgerald M."/>
            <person name="Haas B."/>
            <person name="Abouelleil A."/>
            <person name="Alvarado L."/>
            <person name="Arachchi H.M."/>
            <person name="Berlin A."/>
            <person name="Brown A."/>
            <person name="Chapman S.B."/>
            <person name="Chen Z."/>
            <person name="Dunbar C."/>
            <person name="Freedman E."/>
            <person name="Gearin G."/>
            <person name="Gellesch M."/>
            <person name="Goldberg J."/>
            <person name="Griggs A."/>
            <person name="Gujja S."/>
            <person name="Heiman D."/>
            <person name="Howarth C."/>
            <person name="Larson L."/>
            <person name="Lui A."/>
            <person name="MacDonald P.J.P."/>
            <person name="Mehta T."/>
            <person name="Montmayeur A."/>
            <person name="Murphy C."/>
            <person name="Neiman D."/>
            <person name="Pearson M."/>
            <person name="Priest M."/>
            <person name="Roberts A."/>
            <person name="Saif S."/>
            <person name="Shea T."/>
            <person name="Shenoy N."/>
            <person name="Sisk P."/>
            <person name="Stolte C."/>
            <person name="Sykes S."/>
            <person name="Wortman J."/>
            <person name="Nusbaum C."/>
            <person name="Birren B."/>
        </authorList>
    </citation>
    <scope>NUCLEOTIDE SEQUENCE [LARGE SCALE GENOMIC DNA]</scope>
    <source>
        <strain evidence="6">Fo47</strain>
    </source>
</reference>
<dbReference type="GO" id="GO:0005634">
    <property type="term" value="C:nucleus"/>
    <property type="evidence" value="ECO:0007669"/>
    <property type="project" value="UniProtKB-SubCell"/>
</dbReference>
<evidence type="ECO:0000256" key="3">
    <source>
        <dbReference type="ARBA" id="ARBA00023015"/>
    </source>
</evidence>
<evidence type="ECO:0000256" key="1">
    <source>
        <dbReference type="ARBA" id="ARBA00004123"/>
    </source>
</evidence>
<keyword evidence="4" id="KW-0804">Transcription</keyword>
<reference evidence="6" key="2">
    <citation type="submission" date="2012-06" db="EMBL/GenBank/DDBJ databases">
        <title>Annotation of the Genome Sequence of Fusarium oxysporum Fo47.</title>
        <authorList>
            <consortium name="The Broad Institute Genomics Platform"/>
            <person name="Ma L.-J."/>
            <person name="Corby-Kistler H."/>
            <person name="Broz K."/>
            <person name="Gale L.R."/>
            <person name="Jonkers W."/>
            <person name="O'Donnell K."/>
            <person name="Ploetz R."/>
            <person name="Steinberg C."/>
            <person name="Schwartz D.C."/>
            <person name="VanEtten H."/>
            <person name="Zhou S."/>
            <person name="Young S.K."/>
            <person name="Zeng Q."/>
            <person name="Gargeya S."/>
            <person name="Fitzgerald M."/>
            <person name="Abouelleil A."/>
            <person name="Alvarado L."/>
            <person name="Chapman S.B."/>
            <person name="Gainer-Dewar J."/>
            <person name="Goldberg J."/>
            <person name="Griggs A."/>
            <person name="Gujja S."/>
            <person name="Hansen M."/>
            <person name="Howarth C."/>
            <person name="Imamovic A."/>
            <person name="Ireland A."/>
            <person name="Larimer J."/>
            <person name="McCowan C."/>
            <person name="Murphy C."/>
            <person name="Pearson M."/>
            <person name="Poon T.W."/>
            <person name="Priest M."/>
            <person name="Roberts A."/>
            <person name="Saif S."/>
            <person name="Shea T."/>
            <person name="Sykes S."/>
            <person name="Wortman J."/>
            <person name="Nusbaum C."/>
            <person name="Birren B."/>
        </authorList>
    </citation>
    <scope>NUCLEOTIDE SEQUENCE</scope>
    <source>
        <strain evidence="6">Fo47</strain>
    </source>
</reference>
<evidence type="ECO:0000256" key="2">
    <source>
        <dbReference type="ARBA" id="ARBA00022723"/>
    </source>
</evidence>
<protein>
    <recommendedName>
        <fullName evidence="7">Transcription factor domain-containing protein</fullName>
    </recommendedName>
</protein>
<dbReference type="HOGENOM" id="CLU_015161_1_2_1"/>
<keyword evidence="2" id="KW-0479">Metal-binding</keyword>
<dbReference type="AlphaFoldDB" id="W9JHZ8"/>
<sequence>MPPINPGLEPLTRHACEPCRYRNIPPTWCRDAYLMIDVRRQNVRLKDLSARIVNVLEINVIIYQEVGLGLTVGGREEEQLDSENQRCADQPSHAIDLLSMQQTFDIFSTARPDPSLPVISHFIDVYKKKIHLQPLPVFVEPDLAAKLNTAPRYLLWSFMSLMLNFSTHNFFNGQESTAAEFYSREAEQTVMEESSEGVPAIELVQALCLIALKHLKTQKLNRAWMTTGTASRIEALRLLSYECLSTPRDHAQTRSYWLVHALECLFVPIKTTTSDLQIPDYPDLTLIPPLPDSSGTEEAAQDTVHVTGSSTTEIDRVGIIAHSLRIIDIWGELTSYLHTLRQGKTEKSWSPDSIHMRINLELIEFEAKSPKKLFLCNAYLSRRTKDEVSRYPEFWNRFMVGQLMWHATHAILNHPFIHLSVLASRGNIPPSCFFMQQRIDMAIYHSNWTFRLLEMFDNLMDIVDPMIANAMASTATVSWLFQFSKDQEIAQKAQNNLSKCEEFLCQVAQTWPHISQKIDALRKLQALARENYRQCSSQGTTISFQSAWFWDLLSPRPSFGANEARAPDLRGETKSEISLKNHFVLPLHDGLGSEPGNPLVGLAVDPFLVMPGELELFNIDSLSHDFFQSGLWDPI</sequence>
<dbReference type="VEuPathDB" id="FungiDB:FOZG_17106"/>
<evidence type="ECO:0000256" key="5">
    <source>
        <dbReference type="ARBA" id="ARBA00023242"/>
    </source>
</evidence>
<dbReference type="PANTHER" id="PTHR47338">
    <property type="entry name" value="ZN(II)2CYS6 TRANSCRIPTION FACTOR (EUROFUNG)-RELATED"/>
    <property type="match status" value="1"/>
</dbReference>
<keyword evidence="5" id="KW-0539">Nucleus</keyword>
<evidence type="ECO:0000256" key="4">
    <source>
        <dbReference type="ARBA" id="ARBA00023163"/>
    </source>
</evidence>
<dbReference type="Proteomes" id="UP000030766">
    <property type="component" value="Unassembled WGS sequence"/>
</dbReference>
<dbReference type="EMBL" id="JH717914">
    <property type="protein sequence ID" value="EWZ29240.1"/>
    <property type="molecule type" value="Genomic_DNA"/>
</dbReference>
<comment type="subcellular location">
    <subcellularLocation>
        <location evidence="1">Nucleus</location>
    </subcellularLocation>
</comment>
<gene>
    <name evidence="6" type="ORF">FOZG_17106</name>
</gene>
<keyword evidence="3" id="KW-0805">Transcription regulation</keyword>
<organism evidence="6">
    <name type="scientific">Fusarium oxysporum Fo47</name>
    <dbReference type="NCBI Taxonomy" id="660027"/>
    <lineage>
        <taxon>Eukaryota</taxon>
        <taxon>Fungi</taxon>
        <taxon>Dikarya</taxon>
        <taxon>Ascomycota</taxon>
        <taxon>Pezizomycotina</taxon>
        <taxon>Sordariomycetes</taxon>
        <taxon>Hypocreomycetidae</taxon>
        <taxon>Hypocreales</taxon>
        <taxon>Nectriaceae</taxon>
        <taxon>Fusarium</taxon>
        <taxon>Fusarium oxysporum species complex</taxon>
    </lineage>
</organism>
<accession>W9JHZ8</accession>
<dbReference type="CDD" id="cd12148">
    <property type="entry name" value="fungal_TF_MHR"/>
    <property type="match status" value="1"/>
</dbReference>
<name>W9JHZ8_FUSOX</name>
<dbReference type="GO" id="GO:0000981">
    <property type="term" value="F:DNA-binding transcription factor activity, RNA polymerase II-specific"/>
    <property type="evidence" value="ECO:0007669"/>
    <property type="project" value="InterPro"/>
</dbReference>
<proteinExistence type="predicted"/>
<evidence type="ECO:0000313" key="6">
    <source>
        <dbReference type="EMBL" id="EWZ29240.1"/>
    </source>
</evidence>
<dbReference type="InterPro" id="IPR050815">
    <property type="entry name" value="TF_fung"/>
</dbReference>
<dbReference type="GO" id="GO:0046872">
    <property type="term" value="F:metal ion binding"/>
    <property type="evidence" value="ECO:0007669"/>
    <property type="project" value="UniProtKB-KW"/>
</dbReference>
<dbReference type="PANTHER" id="PTHR47338:SF9">
    <property type="entry name" value="ZN(II)2CYS6 TRANSCRIPTION FACTOR (EUROFUNG)"/>
    <property type="match status" value="1"/>
</dbReference>
<evidence type="ECO:0008006" key="7">
    <source>
        <dbReference type="Google" id="ProtNLM"/>
    </source>
</evidence>